<reference evidence="1 2" key="1">
    <citation type="journal article" date="2018" name="PLoS Genet.">
        <title>Population sequencing reveals clonal diversity and ancestral inbreeding in the grapevine cultivar Chardonnay.</title>
        <authorList>
            <person name="Roach M.J."/>
            <person name="Johnson D.L."/>
            <person name="Bohlmann J."/>
            <person name="van Vuuren H.J."/>
            <person name="Jones S.J."/>
            <person name="Pretorius I.S."/>
            <person name="Schmidt S.A."/>
            <person name="Borneman A.R."/>
        </authorList>
    </citation>
    <scope>NUCLEOTIDE SEQUENCE [LARGE SCALE GENOMIC DNA]</scope>
    <source>
        <strain evidence="2">cv. Chardonnay</strain>
        <tissue evidence="1">Leaf</tissue>
    </source>
</reference>
<protein>
    <submittedName>
        <fullName evidence="1">Brefeldin A-inhibited guanine nucleotide-exchange protein 5</fullName>
    </submittedName>
</protein>
<accession>A0A438CZI7</accession>
<sequence length="80" mass="9107">MSIRQRDALLLFRTLCKMGMKEDNDEVTTKTRILSLELLQDFFWVRIISPLLFGMGWKRDFGEGLPCGKGNLSLKEGGSP</sequence>
<dbReference type="AlphaFoldDB" id="A0A438CZI7"/>
<evidence type="ECO:0000313" key="2">
    <source>
        <dbReference type="Proteomes" id="UP000288805"/>
    </source>
</evidence>
<name>A0A438CZI7_VITVI</name>
<proteinExistence type="predicted"/>
<organism evidence="1 2">
    <name type="scientific">Vitis vinifera</name>
    <name type="common">Grape</name>
    <dbReference type="NCBI Taxonomy" id="29760"/>
    <lineage>
        <taxon>Eukaryota</taxon>
        <taxon>Viridiplantae</taxon>
        <taxon>Streptophyta</taxon>
        <taxon>Embryophyta</taxon>
        <taxon>Tracheophyta</taxon>
        <taxon>Spermatophyta</taxon>
        <taxon>Magnoliopsida</taxon>
        <taxon>eudicotyledons</taxon>
        <taxon>Gunneridae</taxon>
        <taxon>Pentapetalae</taxon>
        <taxon>rosids</taxon>
        <taxon>Vitales</taxon>
        <taxon>Vitaceae</taxon>
        <taxon>Viteae</taxon>
        <taxon>Vitis</taxon>
    </lineage>
</organism>
<evidence type="ECO:0000313" key="1">
    <source>
        <dbReference type="EMBL" id="RVW28640.1"/>
    </source>
</evidence>
<dbReference type="Proteomes" id="UP000288805">
    <property type="component" value="Unassembled WGS sequence"/>
</dbReference>
<comment type="caution">
    <text evidence="1">The sequence shown here is derived from an EMBL/GenBank/DDBJ whole genome shotgun (WGS) entry which is preliminary data.</text>
</comment>
<gene>
    <name evidence="1" type="primary">BIG5_6</name>
    <name evidence="1" type="ORF">CK203_081353</name>
</gene>
<dbReference type="EMBL" id="QGNW01001882">
    <property type="protein sequence ID" value="RVW28640.1"/>
    <property type="molecule type" value="Genomic_DNA"/>
</dbReference>